<evidence type="ECO:0000313" key="4">
    <source>
        <dbReference type="EMBL" id="CAF1354800.1"/>
    </source>
</evidence>
<dbReference type="Proteomes" id="UP000663836">
    <property type="component" value="Unassembled WGS sequence"/>
</dbReference>
<dbReference type="EMBL" id="CAJNOL010006096">
    <property type="protein sequence ID" value="CAF1613933.1"/>
    <property type="molecule type" value="Genomic_DNA"/>
</dbReference>
<comment type="caution">
    <text evidence="7">The sequence shown here is derived from an EMBL/GenBank/DDBJ whole genome shotgun (WGS) entry which is preliminary data.</text>
</comment>
<keyword evidence="1" id="KW-0719">Serine esterase</keyword>
<dbReference type="PANTHER" id="PTHR14189:SF0">
    <property type="entry name" value="PROTEIN PHOSPHATASE METHYLESTERASE 1"/>
    <property type="match status" value="1"/>
</dbReference>
<accession>A0A819KTN8</accession>
<evidence type="ECO:0000313" key="9">
    <source>
        <dbReference type="Proteomes" id="UP000663870"/>
    </source>
</evidence>
<evidence type="ECO:0000259" key="3">
    <source>
        <dbReference type="Pfam" id="PF12146"/>
    </source>
</evidence>
<proteinExistence type="predicted"/>
<dbReference type="Proteomes" id="UP000663854">
    <property type="component" value="Unassembled WGS sequence"/>
</dbReference>
<protein>
    <recommendedName>
        <fullName evidence="3">Serine aminopeptidase S33 domain-containing protein</fullName>
    </recommendedName>
</protein>
<keyword evidence="9" id="KW-1185">Reference proteome</keyword>
<evidence type="ECO:0000256" key="2">
    <source>
        <dbReference type="ARBA" id="ARBA00022801"/>
    </source>
</evidence>
<dbReference type="EMBL" id="CAJNOT010002955">
    <property type="protein sequence ID" value="CAF1354800.1"/>
    <property type="molecule type" value="Genomic_DNA"/>
</dbReference>
<gene>
    <name evidence="7" type="ORF">JBS370_LOCUS23754</name>
    <name evidence="6" type="ORF">JXQ802_LOCUS49737</name>
    <name evidence="5" type="ORF">PYM288_LOCUS33612</name>
    <name evidence="4" type="ORF">ZHD862_LOCUS30758</name>
</gene>
<dbReference type="EMBL" id="CAJOBD010003559">
    <property type="protein sequence ID" value="CAF3955012.1"/>
    <property type="molecule type" value="Genomic_DNA"/>
</dbReference>
<evidence type="ECO:0000256" key="1">
    <source>
        <dbReference type="ARBA" id="ARBA00022487"/>
    </source>
</evidence>
<feature type="domain" description="Serine aminopeptidase S33" evidence="3">
    <location>
        <begin position="77"/>
        <end position="148"/>
    </location>
</feature>
<dbReference type="Proteomes" id="UP000663870">
    <property type="component" value="Unassembled WGS sequence"/>
</dbReference>
<keyword evidence="2" id="KW-0378">Hydrolase</keyword>
<dbReference type="Gene3D" id="3.40.50.1820">
    <property type="entry name" value="alpha/beta hydrolase"/>
    <property type="match status" value="1"/>
</dbReference>
<dbReference type="InterPro" id="IPR016812">
    <property type="entry name" value="PPase_methylesterase_euk"/>
</dbReference>
<dbReference type="Proteomes" id="UP000663864">
    <property type="component" value="Unassembled WGS sequence"/>
</dbReference>
<dbReference type="PANTHER" id="PTHR14189">
    <property type="entry name" value="PROTEIN PHOSPHATASE METHYLESTERASE-1 RELATED"/>
    <property type="match status" value="1"/>
</dbReference>
<dbReference type="Pfam" id="PF12146">
    <property type="entry name" value="Hydrolase_4"/>
    <property type="match status" value="1"/>
</dbReference>
<dbReference type="EMBL" id="CAJNOH010004651">
    <property type="protein sequence ID" value="CAF1376102.1"/>
    <property type="molecule type" value="Genomic_DNA"/>
</dbReference>
<dbReference type="GO" id="GO:0051723">
    <property type="term" value="F:protein methylesterase activity"/>
    <property type="evidence" value="ECO:0007669"/>
    <property type="project" value="InterPro"/>
</dbReference>
<evidence type="ECO:0000313" key="5">
    <source>
        <dbReference type="EMBL" id="CAF1376102.1"/>
    </source>
</evidence>
<reference evidence="7" key="1">
    <citation type="submission" date="2021-02" db="EMBL/GenBank/DDBJ databases">
        <authorList>
            <person name="Nowell W R."/>
        </authorList>
    </citation>
    <scope>NUCLEOTIDE SEQUENCE</scope>
</reference>
<dbReference type="AlphaFoldDB" id="A0A819KTN8"/>
<dbReference type="InterPro" id="IPR022742">
    <property type="entry name" value="Hydrolase_4"/>
</dbReference>
<evidence type="ECO:0000313" key="7">
    <source>
        <dbReference type="EMBL" id="CAF3955012.1"/>
    </source>
</evidence>
<sequence length="266" mass="29846">MSNLRKQILSKSLPPIGPSSSIRNYTLIEWNIYFNDKRYITMDKNTFCLYSRNTNDNLSPIFWAVLSQAVTNLLQCQCIAIDIRGHEETKTTDENDLSIETLTNNVCQILHNLFNEDNISSIFLIGHSMGGALAVYIAKECSSMINALCVIDVVESSALESLNSMQCFLSSRSKQFSTQEKAIEYIVRSGQVRNVESACVSIVGQIQPMINTPSNETDSSIFPTAYQTYFLSCKSPKLLLLADVDRLDRDLTVGQMQGKFQMHVVP</sequence>
<name>A0A819KTN8_9BILA</name>
<dbReference type="InterPro" id="IPR029058">
    <property type="entry name" value="AB_hydrolase_fold"/>
</dbReference>
<organism evidence="7 8">
    <name type="scientific">Rotaria sordida</name>
    <dbReference type="NCBI Taxonomy" id="392033"/>
    <lineage>
        <taxon>Eukaryota</taxon>
        <taxon>Metazoa</taxon>
        <taxon>Spiralia</taxon>
        <taxon>Gnathifera</taxon>
        <taxon>Rotifera</taxon>
        <taxon>Eurotatoria</taxon>
        <taxon>Bdelloidea</taxon>
        <taxon>Philodinida</taxon>
        <taxon>Philodinidae</taxon>
        <taxon>Rotaria</taxon>
    </lineage>
</organism>
<evidence type="ECO:0000313" key="6">
    <source>
        <dbReference type="EMBL" id="CAF1613933.1"/>
    </source>
</evidence>
<dbReference type="SUPFAM" id="SSF53474">
    <property type="entry name" value="alpha/beta-Hydrolases"/>
    <property type="match status" value="1"/>
</dbReference>
<evidence type="ECO:0000313" key="8">
    <source>
        <dbReference type="Proteomes" id="UP000663836"/>
    </source>
</evidence>